<dbReference type="EMBL" id="JPDN02000006">
    <property type="protein sequence ID" value="PON28730.1"/>
    <property type="molecule type" value="Genomic_DNA"/>
</dbReference>
<dbReference type="InterPro" id="IPR052523">
    <property type="entry name" value="Trichothecene_AcTrans"/>
</dbReference>
<keyword evidence="3" id="KW-1185">Reference proteome</keyword>
<dbReference type="CDD" id="cd04301">
    <property type="entry name" value="NAT_SF"/>
    <property type="match status" value="1"/>
</dbReference>
<gene>
    <name evidence="2" type="ORF">TGAM01_v202577</name>
</gene>
<dbReference type="GeneID" id="36347410"/>
<sequence length="226" mass="25220">MFPTVSSLSPKILQKSKGDRQKLVWKSDPTARYIKAVTSEVSQEGAISELIVGAAVYNIYGASLTDSERYPRPKSSNEVPLGANEPLCLHYFQTLTEARLQSTNGEPHAYLANLVVEPSFQGRGIGTKLIEFMTADITAELMHNNHKQQNAAVVCWLDASPSGLTLYRRLGWEEVGEKQFHLEQWGGIEGQCQKNRPHGQTDLYQWLRTTLAAGIVRLLKNNLFCS</sequence>
<feature type="domain" description="N-acetyltransferase" evidence="1">
    <location>
        <begin position="102"/>
        <end position="174"/>
    </location>
</feature>
<evidence type="ECO:0000313" key="3">
    <source>
        <dbReference type="Proteomes" id="UP000054821"/>
    </source>
</evidence>
<dbReference type="AlphaFoldDB" id="A0A2P4ZWS4"/>
<dbReference type="SUPFAM" id="SSF55729">
    <property type="entry name" value="Acyl-CoA N-acyltransferases (Nat)"/>
    <property type="match status" value="1"/>
</dbReference>
<evidence type="ECO:0000313" key="2">
    <source>
        <dbReference type="EMBL" id="PON28730.1"/>
    </source>
</evidence>
<evidence type="ECO:0000259" key="1">
    <source>
        <dbReference type="Pfam" id="PF13508"/>
    </source>
</evidence>
<protein>
    <submittedName>
        <fullName evidence="2">Acetyltransferase</fullName>
    </submittedName>
</protein>
<dbReference type="GO" id="GO:0016747">
    <property type="term" value="F:acyltransferase activity, transferring groups other than amino-acyl groups"/>
    <property type="evidence" value="ECO:0007669"/>
    <property type="project" value="InterPro"/>
</dbReference>
<dbReference type="PANTHER" id="PTHR42791">
    <property type="entry name" value="GNAT FAMILY ACETYLTRANSFERASE"/>
    <property type="match status" value="1"/>
</dbReference>
<organism evidence="2 3">
    <name type="scientific">Trichoderma gamsii</name>
    <dbReference type="NCBI Taxonomy" id="398673"/>
    <lineage>
        <taxon>Eukaryota</taxon>
        <taxon>Fungi</taxon>
        <taxon>Dikarya</taxon>
        <taxon>Ascomycota</taxon>
        <taxon>Pezizomycotina</taxon>
        <taxon>Sordariomycetes</taxon>
        <taxon>Hypocreomycetidae</taxon>
        <taxon>Hypocreales</taxon>
        <taxon>Hypocreaceae</taxon>
        <taxon>Trichoderma</taxon>
    </lineage>
</organism>
<dbReference type="Pfam" id="PF13508">
    <property type="entry name" value="Acetyltransf_7"/>
    <property type="match status" value="1"/>
</dbReference>
<accession>A0A2P4ZWS4</accession>
<dbReference type="PANTHER" id="PTHR42791:SF1">
    <property type="entry name" value="N-ACETYLTRANSFERASE DOMAIN-CONTAINING PROTEIN"/>
    <property type="match status" value="1"/>
</dbReference>
<dbReference type="Proteomes" id="UP000054821">
    <property type="component" value="Unassembled WGS sequence"/>
</dbReference>
<dbReference type="InterPro" id="IPR000182">
    <property type="entry name" value="GNAT_dom"/>
</dbReference>
<reference evidence="2 3" key="1">
    <citation type="journal article" date="2016" name="Genome Announc.">
        <title>Draft Whole-Genome Sequence of Trichoderma gamsii T6085, a Promising Biocontrol Agent of Fusarium Head Blight on Wheat.</title>
        <authorList>
            <person name="Baroncelli R."/>
            <person name="Zapparata A."/>
            <person name="Piaggeschi G."/>
            <person name="Sarrocco S."/>
            <person name="Vannacci G."/>
        </authorList>
    </citation>
    <scope>NUCLEOTIDE SEQUENCE [LARGE SCALE GENOMIC DNA]</scope>
    <source>
        <strain evidence="2 3">T6085</strain>
    </source>
</reference>
<dbReference type="InterPro" id="IPR016181">
    <property type="entry name" value="Acyl_CoA_acyltransferase"/>
</dbReference>
<dbReference type="STRING" id="398673.A0A2P4ZWS4"/>
<dbReference type="Gene3D" id="3.40.630.30">
    <property type="match status" value="1"/>
</dbReference>
<dbReference type="RefSeq" id="XP_024406257.1">
    <property type="nucleotide sequence ID" value="XM_024549018.1"/>
</dbReference>
<proteinExistence type="predicted"/>
<name>A0A2P4ZWS4_9HYPO</name>
<comment type="caution">
    <text evidence="2">The sequence shown here is derived from an EMBL/GenBank/DDBJ whole genome shotgun (WGS) entry which is preliminary data.</text>
</comment>